<dbReference type="RefSeq" id="WP_155715220.1">
    <property type="nucleotide sequence ID" value="NZ_VVIQ01000002.1"/>
</dbReference>
<protein>
    <recommendedName>
        <fullName evidence="3">DNA replication protein DnaC</fullName>
    </recommendedName>
</protein>
<dbReference type="AlphaFoldDB" id="A0A7C9HD87"/>
<keyword evidence="2" id="KW-1185">Reference proteome</keyword>
<reference evidence="1 2" key="1">
    <citation type="submission" date="2019-09" db="EMBL/GenBank/DDBJ databases">
        <title>Prevotella A2879 sp. nov., isolated from an abscess of a patient.</title>
        <authorList>
            <person name="Buhl M."/>
            <person name="Oberhettinger P."/>
        </authorList>
    </citation>
    <scope>NUCLEOTIDE SEQUENCE [LARGE SCALE GENOMIC DNA]</scope>
    <source>
        <strain evidence="1 2">A2879</strain>
    </source>
</reference>
<proteinExistence type="predicted"/>
<organism evidence="1 2">
    <name type="scientific">Prevotella vespertina</name>
    <dbReference type="NCBI Taxonomy" id="2608404"/>
    <lineage>
        <taxon>Bacteria</taxon>
        <taxon>Pseudomonadati</taxon>
        <taxon>Bacteroidota</taxon>
        <taxon>Bacteroidia</taxon>
        <taxon>Bacteroidales</taxon>
        <taxon>Prevotellaceae</taxon>
        <taxon>Prevotella</taxon>
    </lineage>
</organism>
<dbReference type="EMBL" id="VVIQ01000002">
    <property type="protein sequence ID" value="MUL27185.1"/>
    <property type="molecule type" value="Genomic_DNA"/>
</dbReference>
<sequence length="189" mass="22145">MEVIKEQSIFSGIEKKKITNIDLENAKDVLKRGLNFFVGEDAQWVQEYDDIADWLTDNKHKGLLCYGKCGRGKSLICEKIMPNIFRYYLRKNLIKFDGYEINDKRQLLRECDCAILIDDFGVEDVGKIYGETHNVFEEVISLAEKRQQLLLLTTNLTLDEICEKYGERTLDRLRYLTRPVLFTGESFRK</sequence>
<comment type="caution">
    <text evidence="1">The sequence shown here is derived from an EMBL/GenBank/DDBJ whole genome shotgun (WGS) entry which is preliminary data.</text>
</comment>
<dbReference type="Proteomes" id="UP000482295">
    <property type="component" value="Unassembled WGS sequence"/>
</dbReference>
<evidence type="ECO:0000313" key="2">
    <source>
        <dbReference type="Proteomes" id="UP000482295"/>
    </source>
</evidence>
<evidence type="ECO:0008006" key="3">
    <source>
        <dbReference type="Google" id="ProtNLM"/>
    </source>
</evidence>
<dbReference type="SUPFAM" id="SSF52540">
    <property type="entry name" value="P-loop containing nucleoside triphosphate hydrolases"/>
    <property type="match status" value="1"/>
</dbReference>
<accession>A0A7C9HD87</accession>
<dbReference type="Gene3D" id="3.40.50.300">
    <property type="entry name" value="P-loop containing nucleotide triphosphate hydrolases"/>
    <property type="match status" value="1"/>
</dbReference>
<name>A0A7C9HD87_9BACT</name>
<evidence type="ECO:0000313" key="1">
    <source>
        <dbReference type="EMBL" id="MUL27185.1"/>
    </source>
</evidence>
<gene>
    <name evidence="1" type="ORF">F0475_02365</name>
</gene>
<dbReference type="InterPro" id="IPR027417">
    <property type="entry name" value="P-loop_NTPase"/>
</dbReference>